<keyword evidence="1" id="KW-1133">Transmembrane helix</keyword>
<proteinExistence type="predicted"/>
<protein>
    <submittedName>
        <fullName evidence="2">Uncharacterized protein</fullName>
    </submittedName>
</protein>
<sequence length="75" mass="8755">MRPRTSCYIFSPFGNCSVKWVLKIAFFCFPCILIMTSHERLFSSLTLNRKPLDEFSSHEHCGTKIKFFMSEEGIL</sequence>
<name>A0A2P2JF97_RHIMU</name>
<keyword evidence="1" id="KW-0472">Membrane</keyword>
<dbReference type="AlphaFoldDB" id="A0A2P2JF97"/>
<evidence type="ECO:0000313" key="2">
    <source>
        <dbReference type="EMBL" id="MBW92143.1"/>
    </source>
</evidence>
<dbReference type="EMBL" id="GGEC01011660">
    <property type="protein sequence ID" value="MBW92143.1"/>
    <property type="molecule type" value="Transcribed_RNA"/>
</dbReference>
<evidence type="ECO:0000256" key="1">
    <source>
        <dbReference type="SAM" id="Phobius"/>
    </source>
</evidence>
<reference evidence="2" key="1">
    <citation type="submission" date="2018-02" db="EMBL/GenBank/DDBJ databases">
        <title>Rhizophora mucronata_Transcriptome.</title>
        <authorList>
            <person name="Meera S.P."/>
            <person name="Sreeshan A."/>
            <person name="Augustine A."/>
        </authorList>
    </citation>
    <scope>NUCLEOTIDE SEQUENCE</scope>
    <source>
        <tissue evidence="2">Leaf</tissue>
    </source>
</reference>
<keyword evidence="1" id="KW-0812">Transmembrane</keyword>
<accession>A0A2P2JF97</accession>
<organism evidence="2">
    <name type="scientific">Rhizophora mucronata</name>
    <name type="common">Asiatic mangrove</name>
    <dbReference type="NCBI Taxonomy" id="61149"/>
    <lineage>
        <taxon>Eukaryota</taxon>
        <taxon>Viridiplantae</taxon>
        <taxon>Streptophyta</taxon>
        <taxon>Embryophyta</taxon>
        <taxon>Tracheophyta</taxon>
        <taxon>Spermatophyta</taxon>
        <taxon>Magnoliopsida</taxon>
        <taxon>eudicotyledons</taxon>
        <taxon>Gunneridae</taxon>
        <taxon>Pentapetalae</taxon>
        <taxon>rosids</taxon>
        <taxon>fabids</taxon>
        <taxon>Malpighiales</taxon>
        <taxon>Rhizophoraceae</taxon>
        <taxon>Rhizophora</taxon>
    </lineage>
</organism>
<feature type="transmembrane region" description="Helical" evidence="1">
    <location>
        <begin position="20"/>
        <end position="42"/>
    </location>
</feature>